<dbReference type="Proteomes" id="UP000192273">
    <property type="component" value="Chromosome"/>
</dbReference>
<sequence length="208" mass="21253">MTHLKTKSRDALMAIGLGIAACAAPQAALADADPYFGEIAPMGIVNFCPTGWAETNGQLLAISENSALFALIGTTFGGDGNVSFGLPDLRGRIPVGQGTGTGLSPRSWGQSSGQQTVTLTTNQLAAHSHAVNATNSDGNFPGPGGKILAAAPDGGSGQETIYSEQPANVQMSPQMIVPSGGNQPVTVQDPTQVIRYCIALEGVFPSRS</sequence>
<gene>
    <name evidence="3" type="ORF">ROSMUCSMR3_01998</name>
</gene>
<dbReference type="Gene3D" id="3.90.1340.10">
    <property type="entry name" value="Phage tail collar domain"/>
    <property type="match status" value="1"/>
</dbReference>
<evidence type="ECO:0000256" key="1">
    <source>
        <dbReference type="SAM" id="SignalP"/>
    </source>
</evidence>
<feature type="chain" id="PRO_5012120832" evidence="1">
    <location>
        <begin position="24"/>
        <end position="208"/>
    </location>
</feature>
<evidence type="ECO:0000313" key="4">
    <source>
        <dbReference type="Proteomes" id="UP000192273"/>
    </source>
</evidence>
<reference evidence="3 4" key="1">
    <citation type="submission" date="2017-03" db="EMBL/GenBank/DDBJ databases">
        <title>Genome Sequence of Roseovarius mucosus strain SMR3 Isolated from a culture of the Diatom Skeletonema marinoi.</title>
        <authorList>
            <person name="Topel M."/>
            <person name="Pinder M."/>
            <person name="Johansson O.N."/>
            <person name="Kourtchenko O."/>
            <person name="Godhe A."/>
            <person name="Clarke A.K."/>
        </authorList>
    </citation>
    <scope>NUCLEOTIDE SEQUENCE [LARGE SCALE GENOMIC DNA]</scope>
    <source>
        <strain evidence="3 4">SMR3</strain>
    </source>
</reference>
<evidence type="ECO:0000313" key="3">
    <source>
        <dbReference type="EMBL" id="ARE83473.1"/>
    </source>
</evidence>
<dbReference type="KEGG" id="rmm:ROSMUCSMR3_01998"/>
<dbReference type="EMBL" id="CP020474">
    <property type="protein sequence ID" value="ARE83473.1"/>
    <property type="molecule type" value="Genomic_DNA"/>
</dbReference>
<dbReference type="InterPro" id="IPR037053">
    <property type="entry name" value="Phage_tail_collar_dom_sf"/>
</dbReference>
<organism evidence="3 4">
    <name type="scientific">Roseovarius mucosus</name>
    <dbReference type="NCBI Taxonomy" id="215743"/>
    <lineage>
        <taxon>Bacteria</taxon>
        <taxon>Pseudomonadati</taxon>
        <taxon>Pseudomonadota</taxon>
        <taxon>Alphaproteobacteria</taxon>
        <taxon>Rhodobacterales</taxon>
        <taxon>Roseobacteraceae</taxon>
        <taxon>Roseovarius</taxon>
    </lineage>
</organism>
<dbReference type="PROSITE" id="PS51257">
    <property type="entry name" value="PROKAR_LIPOPROTEIN"/>
    <property type="match status" value="1"/>
</dbReference>
<protein>
    <submittedName>
        <fullName evidence="3">Phage Tail Collar Domain protein</fullName>
    </submittedName>
</protein>
<dbReference type="OrthoDB" id="9810174at2"/>
<dbReference type="InterPro" id="IPR011083">
    <property type="entry name" value="Phage_tail_collar_dom"/>
</dbReference>
<keyword evidence="1" id="KW-0732">Signal</keyword>
<keyword evidence="4" id="KW-1185">Reference proteome</keyword>
<name>A0A1V0RNW8_9RHOB</name>
<evidence type="ECO:0000259" key="2">
    <source>
        <dbReference type="Pfam" id="PF07484"/>
    </source>
</evidence>
<accession>A0A1V0RNW8</accession>
<dbReference type="SUPFAM" id="SSF88874">
    <property type="entry name" value="Receptor-binding domain of short tail fibre protein gp12"/>
    <property type="match status" value="1"/>
</dbReference>
<dbReference type="RefSeq" id="WP_081507208.1">
    <property type="nucleotide sequence ID" value="NZ_CP020474.1"/>
</dbReference>
<feature type="domain" description="Phage tail collar" evidence="2">
    <location>
        <begin position="37"/>
        <end position="94"/>
    </location>
</feature>
<proteinExistence type="predicted"/>
<dbReference type="AlphaFoldDB" id="A0A1V0RNW8"/>
<feature type="signal peptide" evidence="1">
    <location>
        <begin position="1"/>
        <end position="23"/>
    </location>
</feature>
<dbReference type="Pfam" id="PF07484">
    <property type="entry name" value="Collar"/>
    <property type="match status" value="1"/>
</dbReference>